<dbReference type="Gene3D" id="3.40.50.720">
    <property type="entry name" value="NAD(P)-binding Rossmann-like Domain"/>
    <property type="match status" value="1"/>
</dbReference>
<keyword evidence="7" id="KW-0560">Oxidoreductase</keyword>
<comment type="catalytic activity">
    <reaction evidence="12">
        <text>a 2,3-saturated acyl-[ACP] + NADP(+) = a (2E)-enoyl-[ACP] + NADPH + H(+)</text>
        <dbReference type="Rhea" id="RHEA:22564"/>
        <dbReference type="Rhea" id="RHEA-COMP:9925"/>
        <dbReference type="Rhea" id="RHEA-COMP:9926"/>
        <dbReference type="ChEBI" id="CHEBI:15378"/>
        <dbReference type="ChEBI" id="CHEBI:57783"/>
        <dbReference type="ChEBI" id="CHEBI:58349"/>
        <dbReference type="ChEBI" id="CHEBI:78784"/>
        <dbReference type="ChEBI" id="CHEBI:78785"/>
        <dbReference type="EC" id="1.3.1.104"/>
    </reaction>
</comment>
<evidence type="ECO:0000256" key="9">
    <source>
        <dbReference type="ARBA" id="ARBA00023128"/>
    </source>
</evidence>
<organism evidence="14 15">
    <name type="scientific">Candida metapsilosis</name>
    <dbReference type="NCBI Taxonomy" id="273372"/>
    <lineage>
        <taxon>Eukaryota</taxon>
        <taxon>Fungi</taxon>
        <taxon>Dikarya</taxon>
        <taxon>Ascomycota</taxon>
        <taxon>Saccharomycotina</taxon>
        <taxon>Pichiomycetes</taxon>
        <taxon>Debaryomycetaceae</taxon>
        <taxon>Candida/Lodderomyces clade</taxon>
        <taxon>Candida</taxon>
    </lineage>
</organism>
<evidence type="ECO:0000256" key="11">
    <source>
        <dbReference type="ARBA" id="ARBA00038963"/>
    </source>
</evidence>
<evidence type="ECO:0000256" key="4">
    <source>
        <dbReference type="ARBA" id="ARBA00022832"/>
    </source>
</evidence>
<evidence type="ECO:0000256" key="12">
    <source>
        <dbReference type="ARBA" id="ARBA00048843"/>
    </source>
</evidence>
<evidence type="ECO:0000313" key="15">
    <source>
        <dbReference type="Proteomes" id="UP000669133"/>
    </source>
</evidence>
<dbReference type="SUPFAM" id="SSF51735">
    <property type="entry name" value="NAD(P)-binding Rossmann-fold domains"/>
    <property type="match status" value="1"/>
</dbReference>
<keyword evidence="10" id="KW-0275">Fatty acid biosynthesis</keyword>
<dbReference type="InterPro" id="IPR036291">
    <property type="entry name" value="NAD(P)-bd_dom_sf"/>
</dbReference>
<dbReference type="SMART" id="SM00829">
    <property type="entry name" value="PKS_ER"/>
    <property type="match status" value="1"/>
</dbReference>
<evidence type="ECO:0000256" key="5">
    <source>
        <dbReference type="ARBA" id="ARBA00022857"/>
    </source>
</evidence>
<dbReference type="GO" id="GO:0005739">
    <property type="term" value="C:mitochondrion"/>
    <property type="evidence" value="ECO:0007669"/>
    <property type="project" value="UniProtKB-SubCell"/>
</dbReference>
<sequence>MSIEGSAVTYTEYGTDIPKLLHTTNFKINPDAIKSNQILLKALATPLNPADLSQLRGGYNDSPDIQLGTEPNKEKKPLHVGGNEGVYKVVKSGSDASQFKEGDLVIPKLPSFGTWRSYAIAEADNLINVNGLTVEQAATISINPATAYQLLNNYISDWKSGDYVIQNSGTSQVSRYVSQLGKLRGIKTISVVRDGKSQQEIDELKQFGAEHVISHSEFNDENFDISKYTKGGNVRLALNGSCDSTVANLVKSLSNKGQLVSYGFLGGADIKYSAQQQFAKDLITRRFWLTANTYADPQGKVDTIKHLVELYGTGKIKDVPYNKLHYKQGGSEEISKELLQGLSNFKNGKGKQVLFYD</sequence>
<keyword evidence="3" id="KW-0444">Lipid biosynthesis</keyword>
<dbReference type="PANTHER" id="PTHR43981:SF2">
    <property type="entry name" value="ENOYL-[ACYL-CARRIER-PROTEIN] REDUCTASE, MITOCHONDRIAL"/>
    <property type="match status" value="1"/>
</dbReference>
<dbReference type="GeneID" id="93648956"/>
<comment type="subcellular location">
    <subcellularLocation>
        <location evidence="1">Mitochondrion</location>
    </subcellularLocation>
</comment>
<evidence type="ECO:0000256" key="7">
    <source>
        <dbReference type="ARBA" id="ARBA00023002"/>
    </source>
</evidence>
<dbReference type="SUPFAM" id="SSF50129">
    <property type="entry name" value="GroES-like"/>
    <property type="match status" value="1"/>
</dbReference>
<name>A0A8H8DDC4_9ASCO</name>
<dbReference type="Pfam" id="PF08240">
    <property type="entry name" value="ADH_N"/>
    <property type="match status" value="1"/>
</dbReference>
<dbReference type="GO" id="GO:0006633">
    <property type="term" value="P:fatty acid biosynthetic process"/>
    <property type="evidence" value="ECO:0007669"/>
    <property type="project" value="UniProtKB-KW"/>
</dbReference>
<keyword evidence="5" id="KW-0521">NADP</keyword>
<accession>A0A8H8DDC4</accession>
<dbReference type="RefSeq" id="XP_067550353.1">
    <property type="nucleotide sequence ID" value="XM_067692217.1"/>
</dbReference>
<dbReference type="EMBL" id="JAEOAQ010000001">
    <property type="protein sequence ID" value="KAG5421237.1"/>
    <property type="molecule type" value="Genomic_DNA"/>
</dbReference>
<dbReference type="Pfam" id="PF00107">
    <property type="entry name" value="ADH_zinc_N"/>
    <property type="match status" value="1"/>
</dbReference>
<evidence type="ECO:0000256" key="10">
    <source>
        <dbReference type="ARBA" id="ARBA00023160"/>
    </source>
</evidence>
<dbReference type="PANTHER" id="PTHR43981">
    <property type="entry name" value="ENOYL-[ACYL-CARRIER-PROTEIN] REDUCTASE, MITOCHONDRIAL"/>
    <property type="match status" value="1"/>
</dbReference>
<protein>
    <recommendedName>
        <fullName evidence="11">enoyl-[acyl-carrier-protein] reductase</fullName>
        <ecNumber evidence="11">1.3.1.104</ecNumber>
    </recommendedName>
</protein>
<evidence type="ECO:0000256" key="1">
    <source>
        <dbReference type="ARBA" id="ARBA00004173"/>
    </source>
</evidence>
<dbReference type="InterPro" id="IPR013154">
    <property type="entry name" value="ADH-like_N"/>
</dbReference>
<dbReference type="InterPro" id="IPR013149">
    <property type="entry name" value="ADH-like_C"/>
</dbReference>
<keyword evidence="6" id="KW-0809">Transit peptide</keyword>
<dbReference type="GO" id="GO:0141148">
    <property type="term" value="F:enoyl-[acyl-carrier-protein] reductase (NADPH) activity"/>
    <property type="evidence" value="ECO:0007669"/>
    <property type="project" value="UniProtKB-EC"/>
</dbReference>
<evidence type="ECO:0000256" key="8">
    <source>
        <dbReference type="ARBA" id="ARBA00023098"/>
    </source>
</evidence>
<dbReference type="OrthoDB" id="7482721at2759"/>
<dbReference type="EC" id="1.3.1.104" evidence="11"/>
<reference evidence="14 15" key="1">
    <citation type="submission" date="2020-12" db="EMBL/GenBank/DDBJ databases">
        <title>Effect of drift, selection, and recombination on the evolution of hybrid genomes in Candida yeast pathogens.</title>
        <authorList>
            <person name="Mixao V."/>
            <person name="Ksiezopolska E."/>
            <person name="Saus E."/>
            <person name="Boekhout T."/>
            <person name="Gacser A."/>
            <person name="Gabaldon T."/>
        </authorList>
    </citation>
    <scope>NUCLEOTIDE SEQUENCE [LARGE SCALE GENOMIC DNA]</scope>
    <source>
        <strain evidence="14 15">BP57</strain>
    </source>
</reference>
<proteinExistence type="inferred from homology"/>
<keyword evidence="4" id="KW-0276">Fatty acid metabolism</keyword>
<dbReference type="InterPro" id="IPR011032">
    <property type="entry name" value="GroES-like_sf"/>
</dbReference>
<keyword evidence="8" id="KW-0443">Lipid metabolism</keyword>
<evidence type="ECO:0000256" key="2">
    <source>
        <dbReference type="ARBA" id="ARBA00010371"/>
    </source>
</evidence>
<dbReference type="Proteomes" id="UP000669133">
    <property type="component" value="Unassembled WGS sequence"/>
</dbReference>
<dbReference type="InterPro" id="IPR051034">
    <property type="entry name" value="Mito_Enoyl-ACP_Reductase"/>
</dbReference>
<evidence type="ECO:0000256" key="6">
    <source>
        <dbReference type="ARBA" id="ARBA00022946"/>
    </source>
</evidence>
<dbReference type="Gene3D" id="3.90.180.10">
    <property type="entry name" value="Medium-chain alcohol dehydrogenases, catalytic domain"/>
    <property type="match status" value="1"/>
</dbReference>
<dbReference type="AlphaFoldDB" id="A0A8H8DDC4"/>
<evidence type="ECO:0000313" key="14">
    <source>
        <dbReference type="EMBL" id="KAG5421237.1"/>
    </source>
</evidence>
<dbReference type="CDD" id="cd08290">
    <property type="entry name" value="ETR"/>
    <property type="match status" value="1"/>
</dbReference>
<evidence type="ECO:0000259" key="13">
    <source>
        <dbReference type="SMART" id="SM00829"/>
    </source>
</evidence>
<keyword evidence="9" id="KW-0496">Mitochondrion</keyword>
<feature type="domain" description="Enoyl reductase (ER)" evidence="13">
    <location>
        <begin position="19"/>
        <end position="354"/>
    </location>
</feature>
<comment type="similarity">
    <text evidence="2">Belongs to the zinc-containing alcohol dehydrogenase family. Quinone oxidoreductase subfamily.</text>
</comment>
<comment type="caution">
    <text evidence="14">The sequence shown here is derived from an EMBL/GenBank/DDBJ whole genome shotgun (WGS) entry which is preliminary data.</text>
</comment>
<gene>
    <name evidence="14" type="ORF">I9W82_000327</name>
</gene>
<evidence type="ECO:0000256" key="3">
    <source>
        <dbReference type="ARBA" id="ARBA00022516"/>
    </source>
</evidence>
<dbReference type="InterPro" id="IPR020843">
    <property type="entry name" value="ER"/>
</dbReference>
<keyword evidence="15" id="KW-1185">Reference proteome</keyword>